<organism evidence="2 3">
    <name type="scientific">Sphaerobolus stellatus (strain SS14)</name>
    <dbReference type="NCBI Taxonomy" id="990650"/>
    <lineage>
        <taxon>Eukaryota</taxon>
        <taxon>Fungi</taxon>
        <taxon>Dikarya</taxon>
        <taxon>Basidiomycota</taxon>
        <taxon>Agaricomycotina</taxon>
        <taxon>Agaricomycetes</taxon>
        <taxon>Phallomycetidae</taxon>
        <taxon>Geastrales</taxon>
        <taxon>Sphaerobolaceae</taxon>
        <taxon>Sphaerobolus</taxon>
    </lineage>
</organism>
<reference evidence="2 3" key="1">
    <citation type="submission" date="2014-06" db="EMBL/GenBank/DDBJ databases">
        <title>Evolutionary Origins and Diversification of the Mycorrhizal Mutualists.</title>
        <authorList>
            <consortium name="DOE Joint Genome Institute"/>
            <consortium name="Mycorrhizal Genomics Consortium"/>
            <person name="Kohler A."/>
            <person name="Kuo A."/>
            <person name="Nagy L.G."/>
            <person name="Floudas D."/>
            <person name="Copeland A."/>
            <person name="Barry K.W."/>
            <person name="Cichocki N."/>
            <person name="Veneault-Fourrey C."/>
            <person name="LaButti K."/>
            <person name="Lindquist E.A."/>
            <person name="Lipzen A."/>
            <person name="Lundell T."/>
            <person name="Morin E."/>
            <person name="Murat C."/>
            <person name="Riley R."/>
            <person name="Ohm R."/>
            <person name="Sun H."/>
            <person name="Tunlid A."/>
            <person name="Henrissat B."/>
            <person name="Grigoriev I.V."/>
            <person name="Hibbett D.S."/>
            <person name="Martin F."/>
        </authorList>
    </citation>
    <scope>NUCLEOTIDE SEQUENCE [LARGE SCALE GENOMIC DNA]</scope>
    <source>
        <strain evidence="2 3">SS14</strain>
    </source>
</reference>
<feature type="compositionally biased region" description="Polar residues" evidence="1">
    <location>
        <begin position="35"/>
        <end position="46"/>
    </location>
</feature>
<sequence length="274" mass="30078">MKPEIVAKWLEQSAYAPPPPTTPSALPIADDTVSTVYPESSVSNPYASRYTGMKHRSPAPVSRGTYPPPAYRPNSAQGHYRERERLHPISSPPPPPAPPRLRSRSLSAETYMPAEPKPMSYGYTPPPKPPSPTKGVPPIYYPPVTPAVPHHSSRSPSRGVSRSPAPTTGYRVASPQRVEPPRKSSNQYVTYTTYHSTPALSSTPQSVTKKPHLLQRLFGLDWGSAQKREAPRSSSRSSSKTKSHSHSRSSDHSSGTRPSRGRTHSDGNVLYVRY</sequence>
<name>A0A0C9UYE0_SPHS4</name>
<gene>
    <name evidence="2" type="ORF">M422DRAFT_70246</name>
</gene>
<dbReference type="OrthoDB" id="3252390at2759"/>
<feature type="compositionally biased region" description="Pro residues" evidence="1">
    <location>
        <begin position="90"/>
        <end position="99"/>
    </location>
</feature>
<dbReference type="PRINTS" id="PR01217">
    <property type="entry name" value="PRICHEXTENSN"/>
</dbReference>
<feature type="region of interest" description="Disordered" evidence="1">
    <location>
        <begin position="219"/>
        <end position="274"/>
    </location>
</feature>
<accession>A0A0C9UYE0</accession>
<dbReference type="EMBL" id="KN837201">
    <property type="protein sequence ID" value="KIJ34312.1"/>
    <property type="molecule type" value="Genomic_DNA"/>
</dbReference>
<dbReference type="AlphaFoldDB" id="A0A0C9UYE0"/>
<evidence type="ECO:0000256" key="1">
    <source>
        <dbReference type="SAM" id="MobiDB-lite"/>
    </source>
</evidence>
<feature type="compositionally biased region" description="Low complexity" evidence="1">
    <location>
        <begin position="147"/>
        <end position="166"/>
    </location>
</feature>
<evidence type="ECO:0000313" key="2">
    <source>
        <dbReference type="EMBL" id="KIJ34312.1"/>
    </source>
</evidence>
<protein>
    <submittedName>
        <fullName evidence="2">Uncharacterized protein</fullName>
    </submittedName>
</protein>
<evidence type="ECO:0000313" key="3">
    <source>
        <dbReference type="Proteomes" id="UP000054279"/>
    </source>
</evidence>
<keyword evidence="3" id="KW-1185">Reference proteome</keyword>
<feature type="region of interest" description="Disordered" evidence="1">
    <location>
        <begin position="35"/>
        <end position="191"/>
    </location>
</feature>
<dbReference type="Proteomes" id="UP000054279">
    <property type="component" value="Unassembled WGS sequence"/>
</dbReference>
<dbReference type="HOGENOM" id="CLU_1016238_0_0_1"/>
<proteinExistence type="predicted"/>